<keyword evidence="1" id="KW-0812">Transmembrane</keyword>
<dbReference type="Gene3D" id="1.10.1130.10">
    <property type="entry name" value="Flavocytochrome C3, Chain A"/>
    <property type="match status" value="1"/>
</dbReference>
<evidence type="ECO:0000256" key="1">
    <source>
        <dbReference type="SAM" id="Phobius"/>
    </source>
</evidence>
<dbReference type="KEGG" id="ipc:IPA_06580"/>
<keyword evidence="1" id="KW-0472">Membrane</keyword>
<dbReference type="InterPro" id="IPR036280">
    <property type="entry name" value="Multihaem_cyt_sf"/>
</dbReference>
<protein>
    <recommendedName>
        <fullName evidence="4">Tetrahaem cytochrome domain-containing protein</fullName>
    </recommendedName>
</protein>
<dbReference type="SUPFAM" id="SSF48695">
    <property type="entry name" value="Multiheme cytochromes"/>
    <property type="match status" value="1"/>
</dbReference>
<keyword evidence="3" id="KW-1185">Reference proteome</keyword>
<gene>
    <name evidence="2" type="ORF">IPA_06580</name>
</gene>
<reference evidence="2" key="1">
    <citation type="submission" date="2013-11" db="EMBL/GenBank/DDBJ databases">
        <title>Comparative genomics of Ignicoccus.</title>
        <authorList>
            <person name="Podar M."/>
        </authorList>
    </citation>
    <scope>NUCLEOTIDE SEQUENCE</scope>
    <source>
        <strain evidence="2">DSM 13166</strain>
    </source>
</reference>
<name>A0A977KB70_9CREN</name>
<accession>A0A977KB70</accession>
<evidence type="ECO:0000313" key="2">
    <source>
        <dbReference type="EMBL" id="UXD21671.1"/>
    </source>
</evidence>
<keyword evidence="1" id="KW-1133">Transmembrane helix</keyword>
<proteinExistence type="predicted"/>
<dbReference type="Proteomes" id="UP001063698">
    <property type="component" value="Chromosome"/>
</dbReference>
<dbReference type="EMBL" id="CP006868">
    <property type="protein sequence ID" value="UXD21671.1"/>
    <property type="molecule type" value="Genomic_DNA"/>
</dbReference>
<organism evidence="2 3">
    <name type="scientific">Ignicoccus pacificus DSM 13166</name>
    <dbReference type="NCBI Taxonomy" id="940294"/>
    <lineage>
        <taxon>Archaea</taxon>
        <taxon>Thermoproteota</taxon>
        <taxon>Thermoprotei</taxon>
        <taxon>Desulfurococcales</taxon>
        <taxon>Desulfurococcaceae</taxon>
        <taxon>Ignicoccus</taxon>
    </lineage>
</organism>
<dbReference type="AlphaFoldDB" id="A0A977KB70"/>
<evidence type="ECO:0008006" key="4">
    <source>
        <dbReference type="Google" id="ProtNLM"/>
    </source>
</evidence>
<sequence>MEHECVPGDLMRKLAFLVILALSTFVMAQAYTPAYPCTLCHADMKNLNGNVKIVDIHKVDLLKGAHQGLYCSNCHDVNNPMKLKNGAIVVPKKLATKQDLMSYNTLCAQCHPRTYDDYIHLAHGNKTFVCPQGKTILIIGYKGSPYWFHQCPDYNGHFERKPARACVECHDPHDPVKLPNSIMPPPSDRPKPYPQPMIEKTTIILMALAAAVSIFAYFKP</sequence>
<feature type="transmembrane region" description="Helical" evidence="1">
    <location>
        <begin position="201"/>
        <end position="218"/>
    </location>
</feature>
<evidence type="ECO:0000313" key="3">
    <source>
        <dbReference type="Proteomes" id="UP001063698"/>
    </source>
</evidence>